<reference evidence="3" key="1">
    <citation type="submission" date="2020-10" db="EMBL/GenBank/DDBJ databases">
        <authorList>
            <person name="Gilroy R."/>
        </authorList>
    </citation>
    <scope>NUCLEOTIDE SEQUENCE</scope>
    <source>
        <strain evidence="3">7293</strain>
    </source>
</reference>
<keyword evidence="1" id="KW-0732">Signal</keyword>
<dbReference type="InterPro" id="IPR029045">
    <property type="entry name" value="ClpP/crotonase-like_dom_sf"/>
</dbReference>
<reference evidence="3" key="2">
    <citation type="journal article" date="2021" name="PeerJ">
        <title>Extensive microbial diversity within the chicken gut microbiome revealed by metagenomics and culture.</title>
        <authorList>
            <person name="Gilroy R."/>
            <person name="Ravi A."/>
            <person name="Getino M."/>
            <person name="Pursley I."/>
            <person name="Horton D.L."/>
            <person name="Alikhan N.F."/>
            <person name="Baker D."/>
            <person name="Gharbi K."/>
            <person name="Hall N."/>
            <person name="Watson M."/>
            <person name="Adriaenssens E.M."/>
            <person name="Foster-Nyarko E."/>
            <person name="Jarju S."/>
            <person name="Secka A."/>
            <person name="Antonio M."/>
            <person name="Oren A."/>
            <person name="Chaudhuri R.R."/>
            <person name="La Ragione R."/>
            <person name="Hildebrand F."/>
            <person name="Pallen M.J."/>
        </authorList>
    </citation>
    <scope>NUCLEOTIDE SEQUENCE</scope>
    <source>
        <strain evidence="3">7293</strain>
    </source>
</reference>
<dbReference type="GO" id="GO:0006508">
    <property type="term" value="P:proteolysis"/>
    <property type="evidence" value="ECO:0007669"/>
    <property type="project" value="InterPro"/>
</dbReference>
<dbReference type="Gene3D" id="3.30.750.44">
    <property type="match status" value="1"/>
</dbReference>
<evidence type="ECO:0000256" key="1">
    <source>
        <dbReference type="SAM" id="SignalP"/>
    </source>
</evidence>
<feature type="domain" description="Tail specific protease" evidence="2">
    <location>
        <begin position="224"/>
        <end position="438"/>
    </location>
</feature>
<evidence type="ECO:0000313" key="4">
    <source>
        <dbReference type="Proteomes" id="UP000823615"/>
    </source>
</evidence>
<feature type="signal peptide" evidence="1">
    <location>
        <begin position="1"/>
        <end position="20"/>
    </location>
</feature>
<feature type="chain" id="PRO_5039171755" description="Tail specific protease domain-containing protein" evidence="1">
    <location>
        <begin position="21"/>
        <end position="463"/>
    </location>
</feature>
<dbReference type="InterPro" id="IPR005151">
    <property type="entry name" value="Tail-specific_protease"/>
</dbReference>
<dbReference type="AlphaFoldDB" id="A0A9D9E0V8"/>
<evidence type="ECO:0000259" key="2">
    <source>
        <dbReference type="SMART" id="SM00245"/>
    </source>
</evidence>
<dbReference type="SMART" id="SM00245">
    <property type="entry name" value="TSPc"/>
    <property type="match status" value="1"/>
</dbReference>
<dbReference type="Pfam" id="PF03572">
    <property type="entry name" value="Peptidase_S41"/>
    <property type="match status" value="1"/>
</dbReference>
<evidence type="ECO:0000313" key="3">
    <source>
        <dbReference type="EMBL" id="MBO8436393.1"/>
    </source>
</evidence>
<dbReference type="Gene3D" id="3.90.226.10">
    <property type="entry name" value="2-enoyl-CoA Hydratase, Chain A, domain 1"/>
    <property type="match status" value="1"/>
</dbReference>
<proteinExistence type="predicted"/>
<name>A0A9D9E0V8_9SPIO</name>
<dbReference type="GO" id="GO:0008236">
    <property type="term" value="F:serine-type peptidase activity"/>
    <property type="evidence" value="ECO:0007669"/>
    <property type="project" value="InterPro"/>
</dbReference>
<organism evidence="3 4">
    <name type="scientific">Candidatus Ornithospirochaeta stercoripullorum</name>
    <dbReference type="NCBI Taxonomy" id="2840899"/>
    <lineage>
        <taxon>Bacteria</taxon>
        <taxon>Pseudomonadati</taxon>
        <taxon>Spirochaetota</taxon>
        <taxon>Spirochaetia</taxon>
        <taxon>Spirochaetales</taxon>
        <taxon>Spirochaetaceae</taxon>
        <taxon>Spirochaetaceae incertae sedis</taxon>
        <taxon>Candidatus Ornithospirochaeta</taxon>
    </lineage>
</organism>
<comment type="caution">
    <text evidence="3">The sequence shown here is derived from an EMBL/GenBank/DDBJ whole genome shotgun (WGS) entry which is preliminary data.</text>
</comment>
<gene>
    <name evidence="3" type="ORF">IAA97_05395</name>
</gene>
<dbReference type="EMBL" id="JADIMT010000066">
    <property type="protein sequence ID" value="MBO8436393.1"/>
    <property type="molecule type" value="Genomic_DNA"/>
</dbReference>
<sequence length="463" mass="51213">MKKILIVISLALLLVFPSCRPDIQHPGAPDTITTWAELFEAWWADMSKNYVFWSLDAPEGHEWDDVLEENLPIMESYGEIGVSESTDKEALRVFFDLVKNLHDGHHRLSITNGNSLTGAFSPLLYRSMLKAGMTDDEAFEAMLTASPPQYSQLYATSDFVVENTLSIMQNTFGISGAESASSLNVPFEQGSVDGFKKSGYLKVPKGTVVNNNDVGNFAMFLGITDDDILYLVFSGFDISYFISSYYGGENNQYAEAVFNLMTTYDSILSSYAEGSSDLNGIIIDLRGNGGGNPLDFYFLYSNLIPENLKIAKVRIKQSDNRYSYTHWNDFSITGYAENDAVMSNLPITVLTNMRSVSCSEISCMAFMAMREEYGADIVLVGGTTAGGNGPLAPMDYLNAGSSSIMPYISLIYTPGMQLVYRDGTSYEGKGIDPDIEVDFNYSQFISGTDSRLRVALDYIRSKK</sequence>
<protein>
    <recommendedName>
        <fullName evidence="2">Tail specific protease domain-containing protein</fullName>
    </recommendedName>
</protein>
<dbReference type="Proteomes" id="UP000823615">
    <property type="component" value="Unassembled WGS sequence"/>
</dbReference>
<dbReference type="CDD" id="cd06567">
    <property type="entry name" value="Peptidase_S41"/>
    <property type="match status" value="1"/>
</dbReference>
<dbReference type="SUPFAM" id="SSF52096">
    <property type="entry name" value="ClpP/crotonase"/>
    <property type="match status" value="1"/>
</dbReference>
<accession>A0A9D9E0V8</accession>